<dbReference type="GO" id="GO:0031234">
    <property type="term" value="C:extrinsic component of cytoplasmic side of plasma membrane"/>
    <property type="evidence" value="ECO:0007669"/>
    <property type="project" value="UniProtKB-UniRule"/>
</dbReference>
<gene>
    <name evidence="5" type="primary">dld</name>
    <name evidence="10" type="ORF">VW23_025770</name>
</gene>
<dbReference type="InterPro" id="IPR012256">
    <property type="entry name" value="D_lactate_DH"/>
</dbReference>
<dbReference type="HAMAP" id="MF_02092">
    <property type="entry name" value="DLDH_Dld"/>
    <property type="match status" value="1"/>
</dbReference>
<evidence type="ECO:0000259" key="9">
    <source>
        <dbReference type="PROSITE" id="PS51387"/>
    </source>
</evidence>
<feature type="binding site" evidence="5 7">
    <location>
        <begin position="78"/>
        <end position="79"/>
    </location>
    <ligand>
        <name>FAD</name>
        <dbReference type="ChEBI" id="CHEBI:57692"/>
    </ligand>
</feature>
<dbReference type="GO" id="GO:0102029">
    <property type="term" value="F:D-lactate dehydrogenase (quinone) activity"/>
    <property type="evidence" value="ECO:0007669"/>
    <property type="project" value="UniProtKB-EC"/>
</dbReference>
<dbReference type="Gene3D" id="3.30.43.10">
    <property type="entry name" value="Uridine Diphospho-n-acetylenolpyruvylglucosamine Reductase, domain 2"/>
    <property type="match status" value="1"/>
</dbReference>
<name>A0A1E5XLF0_9HYPH</name>
<proteinExistence type="inferred from homology"/>
<dbReference type="Gene3D" id="3.30.465.10">
    <property type="match status" value="1"/>
</dbReference>
<organism evidence="10 11">
    <name type="scientific">Devosia insulae DS-56</name>
    <dbReference type="NCBI Taxonomy" id="1116389"/>
    <lineage>
        <taxon>Bacteria</taxon>
        <taxon>Pseudomonadati</taxon>
        <taxon>Pseudomonadota</taxon>
        <taxon>Alphaproteobacteria</taxon>
        <taxon>Hyphomicrobiales</taxon>
        <taxon>Devosiaceae</taxon>
        <taxon>Devosia</taxon>
    </lineage>
</organism>
<feature type="binding site" evidence="5 7">
    <location>
        <begin position="70"/>
        <end position="74"/>
    </location>
    <ligand>
        <name>FAD</name>
        <dbReference type="ChEBI" id="CHEBI:57692"/>
    </ligand>
</feature>
<dbReference type="NCBIfam" id="NF008387">
    <property type="entry name" value="PRK11183.1"/>
    <property type="match status" value="1"/>
</dbReference>
<dbReference type="PANTHER" id="PTHR43716:SF1">
    <property type="entry name" value="D-2-HYDROXYGLUTARATE DEHYDROGENASE, MITOCHONDRIAL"/>
    <property type="match status" value="1"/>
</dbReference>
<feature type="compositionally biased region" description="Basic and acidic residues" evidence="8">
    <location>
        <begin position="553"/>
        <end position="563"/>
    </location>
</feature>
<dbReference type="Gene3D" id="3.30.1370.20">
    <property type="entry name" value="D-lactate dehydrogenase, cap domain, subdomain 2"/>
    <property type="match status" value="1"/>
</dbReference>
<keyword evidence="11" id="KW-1185">Reference proteome</keyword>
<dbReference type="GO" id="GO:0071949">
    <property type="term" value="F:FAD binding"/>
    <property type="evidence" value="ECO:0007669"/>
    <property type="project" value="InterPro"/>
</dbReference>
<comment type="subcellular location">
    <subcellularLocation>
        <location evidence="5">Cell inner membrane</location>
        <topology evidence="5">Peripheral membrane protein</topology>
        <orientation evidence="5">Cytoplasmic side</orientation>
    </subcellularLocation>
</comment>
<dbReference type="InterPro" id="IPR006094">
    <property type="entry name" value="Oxid_FAD_bind_N"/>
</dbReference>
<dbReference type="InterPro" id="IPR051264">
    <property type="entry name" value="FAD-oxidored/transferase_4"/>
</dbReference>
<dbReference type="GO" id="GO:0004458">
    <property type="term" value="F:D-lactate dehydrogenase (cytochrome) activity"/>
    <property type="evidence" value="ECO:0007669"/>
    <property type="project" value="UniProtKB-UniRule"/>
</dbReference>
<dbReference type="EC" id="1.1.5.12" evidence="5"/>
<dbReference type="PROSITE" id="PS51387">
    <property type="entry name" value="FAD_PCMH"/>
    <property type="match status" value="1"/>
</dbReference>
<comment type="similarity">
    <text evidence="5">Belongs to the quinone-dependent D-lactate dehydrogenase family.</text>
</comment>
<evidence type="ECO:0000256" key="7">
    <source>
        <dbReference type="PIRSR" id="PIRSR000101-1"/>
    </source>
</evidence>
<dbReference type="EMBL" id="LAJE02000285">
    <property type="protein sequence ID" value="OEO29431.1"/>
    <property type="molecule type" value="Genomic_DNA"/>
</dbReference>
<keyword evidence="5" id="KW-0472">Membrane</keyword>
<dbReference type="Pfam" id="PF01565">
    <property type="entry name" value="FAD_binding_4"/>
    <property type="match status" value="1"/>
</dbReference>
<keyword evidence="5 6" id="KW-0874">Quinone</keyword>
<dbReference type="InterPro" id="IPR016169">
    <property type="entry name" value="FAD-bd_PCMH_sub2"/>
</dbReference>
<dbReference type="SUPFAM" id="SSF55103">
    <property type="entry name" value="FAD-linked oxidases, C-terminal domain"/>
    <property type="match status" value="1"/>
</dbReference>
<dbReference type="SUPFAM" id="SSF56176">
    <property type="entry name" value="FAD-binding/transporter-associated domain-like"/>
    <property type="match status" value="1"/>
</dbReference>
<dbReference type="PANTHER" id="PTHR43716">
    <property type="entry name" value="D-2-HYDROXYGLUTARATE DEHYDROGENASE, MITOCHONDRIAL"/>
    <property type="match status" value="1"/>
</dbReference>
<evidence type="ECO:0000256" key="2">
    <source>
        <dbReference type="ARBA" id="ARBA00022630"/>
    </source>
</evidence>
<dbReference type="GO" id="GO:0048038">
    <property type="term" value="F:quinone binding"/>
    <property type="evidence" value="ECO:0007669"/>
    <property type="project" value="UniProtKB-KW"/>
</dbReference>
<dbReference type="Pfam" id="PF09330">
    <property type="entry name" value="Lact-deh-memb"/>
    <property type="match status" value="1"/>
</dbReference>
<feature type="binding site" evidence="5 7">
    <location>
        <position position="136"/>
    </location>
    <ligand>
        <name>FAD</name>
        <dbReference type="ChEBI" id="CHEBI:57692"/>
    </ligand>
</feature>
<feature type="binding site" evidence="5 7">
    <location>
        <position position="153"/>
    </location>
    <ligand>
        <name>FAD</name>
        <dbReference type="ChEBI" id="CHEBI:57692"/>
    </ligand>
</feature>
<sequence>MPTTELIDDLRAAVGRRYLITGDRNTERYRRGFRSGEGDAVAVAKPGTLLELWRVLEATVRHDAIVIMQAANTGLTEGSTPSGHYDRPVVVVNTLRLADIQLLDGGKQIVSFPGSTLDKLEKLLKPIGRLPHSVIGSSCLGASIVGGVCNNSGGSLVHRGPAYTELSLFAQLGADGRLELVNHLGIELGSTPEEILGRLQSGSYAAEDVLHNVGLASDREYAERVRQIDEPTAARFNADPRRLHEASGSAGKLAVFAVRLDTFEKQGAEQVFYIGTNDVAVLTRLRRQLLSLNALPVAGEYMHRDMFDVARSHGKDTFLVIQRFGTEVMPSFFNLKGRVDATLNKLPLLPKQLSDRILQGMSHLFPEHLPQRLLDYRDRYEHHLMLRMSGDGIAEAEALLDRVFAEGANGAYFKCTPKEGAQAFLHRFAAAGAAIRYALMHEKTSGGLLALDIALRRNDYDWYEQLPAAIDSQLKLKLYYGHFLCHVFHQDYVLAKGADPHEVKDAMLDVLDQRGAQYPAEHNVGHVYASKPEQQAFFRALDPTNSFNPGIGDDSKHRHYAGDHHHHHEHSH</sequence>
<comment type="cofactor">
    <cofactor evidence="1 5 6 7">
        <name>FAD</name>
        <dbReference type="ChEBI" id="CHEBI:57692"/>
    </cofactor>
</comment>
<feature type="domain" description="FAD-binding PCMH-type" evidence="9">
    <location>
        <begin position="36"/>
        <end position="220"/>
    </location>
</feature>
<evidence type="ECO:0000313" key="11">
    <source>
        <dbReference type="Proteomes" id="UP000095463"/>
    </source>
</evidence>
<reference evidence="10 11" key="1">
    <citation type="journal article" date="2015" name="Genome Announc.">
        <title>Genome Assemblies of Three Soil-Associated Devosia species: D. insulae, D. limi, and D. soli.</title>
        <authorList>
            <person name="Hassan Y.I."/>
            <person name="Lepp D."/>
            <person name="Zhou T."/>
        </authorList>
    </citation>
    <scope>NUCLEOTIDE SEQUENCE [LARGE SCALE GENOMIC DNA]</scope>
    <source>
        <strain evidence="10 11">DS-56</strain>
    </source>
</reference>
<evidence type="ECO:0000256" key="4">
    <source>
        <dbReference type="ARBA" id="ARBA00023002"/>
    </source>
</evidence>
<dbReference type="GO" id="GO:0022904">
    <property type="term" value="P:respiratory electron transport chain"/>
    <property type="evidence" value="ECO:0007669"/>
    <property type="project" value="InterPro"/>
</dbReference>
<accession>A0A1E5XLF0</accession>
<dbReference type="GO" id="GO:0055085">
    <property type="term" value="P:transmembrane transport"/>
    <property type="evidence" value="ECO:0007669"/>
    <property type="project" value="InterPro"/>
</dbReference>
<dbReference type="AlphaFoldDB" id="A0A1E5XLF0"/>
<keyword evidence="2 5" id="KW-0285">Flavoprotein</keyword>
<evidence type="ECO:0000256" key="3">
    <source>
        <dbReference type="ARBA" id="ARBA00022827"/>
    </source>
</evidence>
<keyword evidence="5" id="KW-0997">Cell inner membrane</keyword>
<dbReference type="InterPro" id="IPR016166">
    <property type="entry name" value="FAD-bd_PCMH"/>
</dbReference>
<evidence type="ECO:0000256" key="5">
    <source>
        <dbReference type="HAMAP-Rule" id="MF_02092"/>
    </source>
</evidence>
<comment type="caution">
    <text evidence="10">The sequence shown here is derived from an EMBL/GenBank/DDBJ whole genome shotgun (WGS) entry which is preliminary data.</text>
</comment>
<keyword evidence="4 5" id="KW-0560">Oxidoreductase</keyword>
<comment type="function">
    <text evidence="5 6">Catalyzes the oxidation of D-lactate to pyruvate.</text>
</comment>
<dbReference type="RefSeq" id="WP_069911335.1">
    <property type="nucleotide sequence ID" value="NZ_LAJE02000285.1"/>
</dbReference>
<keyword evidence="5" id="KW-1003">Cell membrane</keyword>
<dbReference type="InterPro" id="IPR016172">
    <property type="entry name" value="D-lactate_DH_C-sub1"/>
</dbReference>
<feature type="binding site" evidence="5 7">
    <location>
        <position position="255"/>
    </location>
    <ligand>
        <name>FAD</name>
        <dbReference type="ChEBI" id="CHEBI:57692"/>
    </ligand>
</feature>
<evidence type="ECO:0000313" key="10">
    <source>
        <dbReference type="EMBL" id="OEO29431.1"/>
    </source>
</evidence>
<feature type="binding site" evidence="7">
    <location>
        <position position="250"/>
    </location>
    <ligand>
        <name>FAD</name>
        <dbReference type="ChEBI" id="CHEBI:57692"/>
    </ligand>
</feature>
<dbReference type="InterPro" id="IPR016173">
    <property type="entry name" value="D-lactate_DH_C-sub2"/>
</dbReference>
<comment type="catalytic activity">
    <reaction evidence="5 6">
        <text>(R)-lactate + a quinone = a quinol + pyruvate</text>
        <dbReference type="Rhea" id="RHEA:51468"/>
        <dbReference type="ChEBI" id="CHEBI:15361"/>
        <dbReference type="ChEBI" id="CHEBI:16004"/>
        <dbReference type="ChEBI" id="CHEBI:24646"/>
        <dbReference type="ChEBI" id="CHEBI:132124"/>
        <dbReference type="EC" id="1.1.5.12"/>
    </reaction>
</comment>
<dbReference type="Gene3D" id="3.30.70.610">
    <property type="entry name" value="D-lactate dehydrogenase, cap domain, subdomain 1"/>
    <property type="match status" value="2"/>
</dbReference>
<protein>
    <recommendedName>
        <fullName evidence="5">Quinone-dependent D-lactate dehydrogenase</fullName>
        <ecNumber evidence="5">1.1.5.12</ecNumber>
    </recommendedName>
    <alternativeName>
        <fullName evidence="5">D-lactate dehydrogenase</fullName>
        <shortName evidence="5">D-LDH</shortName>
    </alternativeName>
</protein>
<keyword evidence="3 5" id="KW-0274">FAD</keyword>
<evidence type="ECO:0000256" key="6">
    <source>
        <dbReference type="PIRNR" id="PIRNR000101"/>
    </source>
</evidence>
<dbReference type="Proteomes" id="UP000095463">
    <property type="component" value="Unassembled WGS sequence"/>
</dbReference>
<dbReference type="InterPro" id="IPR036318">
    <property type="entry name" value="FAD-bd_PCMH-like_sf"/>
</dbReference>
<dbReference type="GO" id="GO:0006089">
    <property type="term" value="P:lactate metabolic process"/>
    <property type="evidence" value="ECO:0007669"/>
    <property type="project" value="UniProtKB-UniRule"/>
</dbReference>
<dbReference type="PIRSF" id="PIRSF000101">
    <property type="entry name" value="D-lactate_dh"/>
    <property type="match status" value="1"/>
</dbReference>
<feature type="region of interest" description="Disordered" evidence="8">
    <location>
        <begin position="548"/>
        <end position="572"/>
    </location>
</feature>
<dbReference type="InterPro" id="IPR016164">
    <property type="entry name" value="FAD-linked_Oxase-like_C"/>
</dbReference>
<dbReference type="InterPro" id="IPR016167">
    <property type="entry name" value="FAD-bd_PCMH_sub1"/>
</dbReference>
<evidence type="ECO:0000256" key="1">
    <source>
        <dbReference type="ARBA" id="ARBA00001974"/>
    </source>
</evidence>
<dbReference type="InterPro" id="IPR015409">
    <property type="entry name" value="Lactate_DH_C"/>
</dbReference>
<dbReference type="OrthoDB" id="9772552at2"/>
<feature type="binding site" evidence="5 7">
    <location>
        <position position="143"/>
    </location>
    <ligand>
        <name>FAD</name>
        <dbReference type="ChEBI" id="CHEBI:57692"/>
    </ligand>
</feature>
<evidence type="ECO:0000256" key="8">
    <source>
        <dbReference type="SAM" id="MobiDB-lite"/>
    </source>
</evidence>